<evidence type="ECO:0000313" key="2">
    <source>
        <dbReference type="Proteomes" id="UP000299102"/>
    </source>
</evidence>
<keyword evidence="2" id="KW-1185">Reference proteome</keyword>
<accession>A0A4C1TVS2</accession>
<gene>
    <name evidence="1" type="ORF">EVAR_12924_1</name>
</gene>
<proteinExistence type="predicted"/>
<organism evidence="1 2">
    <name type="scientific">Eumeta variegata</name>
    <name type="common">Bagworm moth</name>
    <name type="synonym">Eumeta japonica</name>
    <dbReference type="NCBI Taxonomy" id="151549"/>
    <lineage>
        <taxon>Eukaryota</taxon>
        <taxon>Metazoa</taxon>
        <taxon>Ecdysozoa</taxon>
        <taxon>Arthropoda</taxon>
        <taxon>Hexapoda</taxon>
        <taxon>Insecta</taxon>
        <taxon>Pterygota</taxon>
        <taxon>Neoptera</taxon>
        <taxon>Endopterygota</taxon>
        <taxon>Lepidoptera</taxon>
        <taxon>Glossata</taxon>
        <taxon>Ditrysia</taxon>
        <taxon>Tineoidea</taxon>
        <taxon>Psychidae</taxon>
        <taxon>Oiketicinae</taxon>
        <taxon>Eumeta</taxon>
    </lineage>
</organism>
<reference evidence="1 2" key="1">
    <citation type="journal article" date="2019" name="Commun. Biol.">
        <title>The bagworm genome reveals a unique fibroin gene that provides high tensile strength.</title>
        <authorList>
            <person name="Kono N."/>
            <person name="Nakamura H."/>
            <person name="Ohtoshi R."/>
            <person name="Tomita M."/>
            <person name="Numata K."/>
            <person name="Arakawa K."/>
        </authorList>
    </citation>
    <scope>NUCLEOTIDE SEQUENCE [LARGE SCALE GENOMIC DNA]</scope>
</reference>
<dbReference type="AlphaFoldDB" id="A0A4C1TVS2"/>
<dbReference type="Proteomes" id="UP000299102">
    <property type="component" value="Unassembled WGS sequence"/>
</dbReference>
<name>A0A4C1TVS2_EUMVA</name>
<protein>
    <submittedName>
        <fullName evidence="1">Uncharacterized protein</fullName>
    </submittedName>
</protein>
<evidence type="ECO:0000313" key="1">
    <source>
        <dbReference type="EMBL" id="GBP18142.1"/>
    </source>
</evidence>
<comment type="caution">
    <text evidence="1">The sequence shown here is derived from an EMBL/GenBank/DDBJ whole genome shotgun (WGS) entry which is preliminary data.</text>
</comment>
<sequence>MPEWKGRVPLTRSHCERITVGLADSKTRVSYKQGIIYRTKSSQFSVNVAIYQRAAPHLDAPAPPPPPPPTVDGD</sequence>
<dbReference type="EMBL" id="BGZK01000093">
    <property type="protein sequence ID" value="GBP18142.1"/>
    <property type="molecule type" value="Genomic_DNA"/>
</dbReference>